<reference evidence="2 3" key="2">
    <citation type="submission" date="2017-11" db="EMBL/GenBank/DDBJ databases">
        <authorList>
            <person name="Han C.G."/>
        </authorList>
    </citation>
    <scope>NUCLEOTIDE SEQUENCE [LARGE SCALE GENOMIC DNA]</scope>
    <source>
        <strain evidence="3">ATCC 43555</strain>
        <strain evidence="2">ATCC43555</strain>
    </source>
</reference>
<keyword evidence="4" id="KW-1185">Reference proteome</keyword>
<dbReference type="Proteomes" id="UP000238288">
    <property type="component" value="Chromosome PCAR9a"/>
</dbReference>
<dbReference type="GO" id="GO:0006635">
    <property type="term" value="P:fatty acid beta-oxidation"/>
    <property type="evidence" value="ECO:0007669"/>
    <property type="project" value="TreeGrafter"/>
</dbReference>
<dbReference type="PANTHER" id="PTHR11941">
    <property type="entry name" value="ENOYL-COA HYDRATASE-RELATED"/>
    <property type="match status" value="1"/>
</dbReference>
<evidence type="ECO:0000313" key="1">
    <source>
        <dbReference type="EMBL" id="MBE0382123.1"/>
    </source>
</evidence>
<reference evidence="1 4" key="1">
    <citation type="submission" date="2015-06" db="EMBL/GenBank/DDBJ databases">
        <title>Genome sequence of Pseudoalteromonas carrageenovora.</title>
        <authorList>
            <person name="Xie B.-B."/>
            <person name="Rong J.-C."/>
            <person name="Qin Q.-L."/>
            <person name="Zhang Y.-Z."/>
        </authorList>
    </citation>
    <scope>NUCLEOTIDE SEQUENCE [LARGE SCALE GENOMIC DNA]</scope>
    <source>
        <strain evidence="1 4">IAM 12662</strain>
    </source>
</reference>
<dbReference type="RefSeq" id="WP_104642028.1">
    <property type="nucleotide sequence ID" value="NZ_AQGW01000018.1"/>
</dbReference>
<dbReference type="OrthoDB" id="9807606at2"/>
<dbReference type="Pfam" id="PF00378">
    <property type="entry name" value="ECH_1"/>
    <property type="match status" value="1"/>
</dbReference>
<accession>A0A2K4X6G4</accession>
<dbReference type="InterPro" id="IPR001753">
    <property type="entry name" value="Enoyl-CoA_hydra/iso"/>
</dbReference>
<name>A0A2K4X6G4_PSEVC</name>
<organism evidence="2 3">
    <name type="scientific">Pseudoalteromonas carrageenovora IAM 12662</name>
    <dbReference type="NCBI Taxonomy" id="1314868"/>
    <lineage>
        <taxon>Bacteria</taxon>
        <taxon>Pseudomonadati</taxon>
        <taxon>Pseudomonadota</taxon>
        <taxon>Gammaproteobacteria</taxon>
        <taxon>Alteromonadales</taxon>
        <taxon>Pseudoalteromonadaceae</taxon>
        <taxon>Pseudoalteromonas</taxon>
    </lineage>
</organism>
<dbReference type="AlphaFoldDB" id="A0A2K4X6G4"/>
<dbReference type="CDD" id="cd06558">
    <property type="entry name" value="crotonase-like"/>
    <property type="match status" value="1"/>
</dbReference>
<evidence type="ECO:0000313" key="3">
    <source>
        <dbReference type="Proteomes" id="UP000238288"/>
    </source>
</evidence>
<dbReference type="EMBL" id="LT965928">
    <property type="protein sequence ID" value="SOU39922.1"/>
    <property type="molecule type" value="Genomic_DNA"/>
</dbReference>
<dbReference type="SUPFAM" id="SSF52096">
    <property type="entry name" value="ClpP/crotonase"/>
    <property type="match status" value="1"/>
</dbReference>
<dbReference type="PANTHER" id="PTHR11941:SF75">
    <property type="entry name" value="ENOYL-COA HYDRATASE_ISOMERASE FAMILY PROTEIN"/>
    <property type="match status" value="1"/>
</dbReference>
<dbReference type="EMBL" id="AQGW01000018">
    <property type="protein sequence ID" value="MBE0382123.1"/>
    <property type="molecule type" value="Genomic_DNA"/>
</dbReference>
<dbReference type="GeneID" id="93662567"/>
<gene>
    <name evidence="2" type="ORF">PCAR9_A20345</name>
    <name evidence="1" type="ORF">PCARR_a0397</name>
</gene>
<evidence type="ECO:0000313" key="4">
    <source>
        <dbReference type="Proteomes" id="UP000615003"/>
    </source>
</evidence>
<proteinExistence type="predicted"/>
<dbReference type="GO" id="GO:0004165">
    <property type="term" value="F:delta(3)-delta(2)-enoyl-CoA isomerase activity"/>
    <property type="evidence" value="ECO:0007669"/>
    <property type="project" value="TreeGrafter"/>
</dbReference>
<protein>
    <submittedName>
        <fullName evidence="2">Crotonase</fullName>
    </submittedName>
</protein>
<dbReference type="InterPro" id="IPR029045">
    <property type="entry name" value="ClpP/crotonase-like_dom_sf"/>
</dbReference>
<dbReference type="Gene3D" id="3.90.226.10">
    <property type="entry name" value="2-enoyl-CoA Hydratase, Chain A, domain 1"/>
    <property type="match status" value="1"/>
</dbReference>
<evidence type="ECO:0000313" key="2">
    <source>
        <dbReference type="EMBL" id="SOU39922.1"/>
    </source>
</evidence>
<dbReference type="Proteomes" id="UP000615003">
    <property type="component" value="Unassembled WGS sequence"/>
</dbReference>
<sequence>MTALIEFKNENNTAILTMNTAENRHNPAFLAQLNQHLDNIESNQAITSVVLTSSSDKNWSLGIDLQWMSNSSNTPTDIANFMLEITQLLKRIVTFPMPIIAALNGHTYGNGAVLACACDFRFMKSDKGFFCFPEVDVLVPFVPSMIPIIHKAIPHTYFNRLAMSGQRVGASDLLTNNVIEEVFTNNEELQAGVLEFAQQFNKNRWIYAQNKTQINKHILQTIKQEDPAFIENISKLLWENLQKK</sequence>